<reference evidence="3 4" key="1">
    <citation type="submission" date="2019-08" db="EMBL/GenBank/DDBJ databases">
        <title>In-depth cultivation of the pig gut microbiome towards novel bacterial diversity and tailored functional studies.</title>
        <authorList>
            <person name="Wylensek D."/>
            <person name="Hitch T.C.A."/>
            <person name="Clavel T."/>
        </authorList>
    </citation>
    <scope>NUCLEOTIDE SEQUENCE [LARGE SCALE GENOMIC DNA]</scope>
    <source>
        <strain evidence="3 4">WCA-380-WT-2B</strain>
    </source>
</reference>
<dbReference type="PIRSF" id="PIRSF006728">
    <property type="entry name" value="CinA"/>
    <property type="match status" value="1"/>
</dbReference>
<dbReference type="SUPFAM" id="SSF142433">
    <property type="entry name" value="CinA-like"/>
    <property type="match status" value="1"/>
</dbReference>
<organism evidence="3 4">
    <name type="scientific">Anaerococcus porci</name>
    <dbReference type="NCBI Taxonomy" id="2652269"/>
    <lineage>
        <taxon>Bacteria</taxon>
        <taxon>Bacillati</taxon>
        <taxon>Bacillota</taxon>
        <taxon>Tissierellia</taxon>
        <taxon>Tissierellales</taxon>
        <taxon>Peptoniphilaceae</taxon>
        <taxon>Anaerococcus</taxon>
    </lineage>
</organism>
<dbReference type="NCBIfam" id="TIGR00199">
    <property type="entry name" value="PncC_domain"/>
    <property type="match status" value="1"/>
</dbReference>
<dbReference type="Pfam" id="PF02464">
    <property type="entry name" value="CinA"/>
    <property type="match status" value="1"/>
</dbReference>
<dbReference type="RefSeq" id="WP_154539847.1">
    <property type="nucleotide sequence ID" value="NZ_JAXDSU010000019.1"/>
</dbReference>
<keyword evidence="4" id="KW-1185">Reference proteome</keyword>
<comment type="similarity">
    <text evidence="1">Belongs to the CinA family.</text>
</comment>
<accession>A0A6N7VFC1</accession>
<evidence type="ECO:0000259" key="2">
    <source>
        <dbReference type="SMART" id="SM00852"/>
    </source>
</evidence>
<evidence type="ECO:0000313" key="4">
    <source>
        <dbReference type="Proteomes" id="UP000441925"/>
    </source>
</evidence>
<dbReference type="AlphaFoldDB" id="A0A6N7VFC1"/>
<sequence>MKAQIFSVGTEILLGNITDTNSKYIAQRLSEFGIDLYKMVTVGDNFDRLLKELKNAIGKVDYIFITGGLGPTEDDISKEVAIRASGKEDKVVIDEESKKKLDSYFKSNERALSVNIKQAKFPKDAIILPNDIGTAPGCIIDCDNKSKIVLMPGPPQEMKYMFENKLLKYIKKEAVIKSKTLRIALLGEWDMASRIDLHSTNPTISPYFDDEGGFLRISAKAESDDKALILLDEKEKEVREVFGPLLLSDDGKRKEETLIDLLKERKEKVSCAESITGGMVASSIIDIAGASDVIEESYVTYSDRTKEKILNVSYETLRKYSAVSKECAYEMLDGLYDRTKSALCIITTGYAHKGEAFIGVKYKDKKFVREFKFSASRNKARRWTKNRAMDLSILIMRGMYEDNFDI</sequence>
<dbReference type="PANTHER" id="PTHR13939:SF0">
    <property type="entry name" value="NMN AMIDOHYDROLASE-LIKE PROTEIN YFAY"/>
    <property type="match status" value="1"/>
</dbReference>
<feature type="domain" description="MoaB/Mog" evidence="2">
    <location>
        <begin position="4"/>
        <end position="172"/>
    </location>
</feature>
<dbReference type="InterPro" id="IPR036425">
    <property type="entry name" value="MoaB/Mog-like_dom_sf"/>
</dbReference>
<dbReference type="InterPro" id="IPR001453">
    <property type="entry name" value="MoaB/Mog_dom"/>
</dbReference>
<dbReference type="CDD" id="cd00885">
    <property type="entry name" value="cinA"/>
    <property type="match status" value="1"/>
</dbReference>
<name>A0A6N7VFC1_9FIRM</name>
<dbReference type="Pfam" id="PF18146">
    <property type="entry name" value="CinA_KH"/>
    <property type="match status" value="1"/>
</dbReference>
<dbReference type="InterPro" id="IPR008135">
    <property type="entry name" value="Competence-induced_CinA"/>
</dbReference>
<proteinExistence type="inferred from homology"/>
<dbReference type="Gene3D" id="3.90.950.20">
    <property type="entry name" value="CinA-like"/>
    <property type="match status" value="1"/>
</dbReference>
<dbReference type="HAMAP" id="MF_00226_B">
    <property type="entry name" value="CinA_B"/>
    <property type="match status" value="1"/>
</dbReference>
<dbReference type="SUPFAM" id="SSF53218">
    <property type="entry name" value="Molybdenum cofactor biosynthesis proteins"/>
    <property type="match status" value="1"/>
</dbReference>
<dbReference type="SMART" id="SM00852">
    <property type="entry name" value="MoCF_biosynth"/>
    <property type="match status" value="1"/>
</dbReference>
<dbReference type="InterPro" id="IPR008136">
    <property type="entry name" value="CinA_C"/>
</dbReference>
<dbReference type="Gene3D" id="3.40.980.10">
    <property type="entry name" value="MoaB/Mog-like domain"/>
    <property type="match status" value="1"/>
</dbReference>
<dbReference type="EMBL" id="VULQ01000003">
    <property type="protein sequence ID" value="MSS77581.1"/>
    <property type="molecule type" value="Genomic_DNA"/>
</dbReference>
<dbReference type="InterPro" id="IPR041424">
    <property type="entry name" value="CinA_KH"/>
</dbReference>
<evidence type="ECO:0000313" key="3">
    <source>
        <dbReference type="EMBL" id="MSS77581.1"/>
    </source>
</evidence>
<protein>
    <recommendedName>
        <fullName evidence="1">Putative competence-damage inducible protein</fullName>
    </recommendedName>
</protein>
<gene>
    <name evidence="1" type="primary">cinA</name>
    <name evidence="3" type="ORF">FYJ26_04015</name>
</gene>
<dbReference type="Pfam" id="PF00994">
    <property type="entry name" value="MoCF_biosynth"/>
    <property type="match status" value="1"/>
</dbReference>
<dbReference type="PANTHER" id="PTHR13939">
    <property type="entry name" value="NICOTINAMIDE-NUCLEOTIDE AMIDOHYDROLASE PNCC"/>
    <property type="match status" value="1"/>
</dbReference>
<comment type="caution">
    <text evidence="3">The sequence shown here is derived from an EMBL/GenBank/DDBJ whole genome shotgun (WGS) entry which is preliminary data.</text>
</comment>
<dbReference type="NCBIfam" id="TIGR00200">
    <property type="entry name" value="cinA_nterm"/>
    <property type="match status" value="1"/>
</dbReference>
<evidence type="ECO:0000256" key="1">
    <source>
        <dbReference type="HAMAP-Rule" id="MF_00226"/>
    </source>
</evidence>
<dbReference type="InterPro" id="IPR036653">
    <property type="entry name" value="CinA-like_C"/>
</dbReference>
<dbReference type="InterPro" id="IPR050101">
    <property type="entry name" value="CinA"/>
</dbReference>
<dbReference type="Proteomes" id="UP000441925">
    <property type="component" value="Unassembled WGS sequence"/>
</dbReference>